<keyword evidence="3" id="KW-1185">Reference proteome</keyword>
<sequence length="187" mass="21172">MKYFNLSDDMRILDQWTLDNPVEGNGQEIWHGKMSRGLPISVQQPARIGLYVPGRALDFSTTALSIPIIHGKVKALFEQLGLSGQMQLFPITVEGQAEPYYVMNLLRVIRCIDDARCEEVAYRTVEDGYKDRIGEYCNVVGMRIDPSKVGDAEIFRPWGWQTIILVSERVKQAMEEAGVTGTRFTEV</sequence>
<dbReference type="EMBL" id="QUMU01000007">
    <property type="protein sequence ID" value="REG29498.1"/>
    <property type="molecule type" value="Genomic_DNA"/>
</dbReference>
<dbReference type="Pfam" id="PF07791">
    <property type="entry name" value="Imm11"/>
    <property type="match status" value="1"/>
</dbReference>
<feature type="domain" description="Immunity MXAN-0049 protein" evidence="1">
    <location>
        <begin position="58"/>
        <end position="187"/>
    </location>
</feature>
<reference evidence="2 3" key="1">
    <citation type="submission" date="2018-08" db="EMBL/GenBank/DDBJ databases">
        <title>Genomic Encyclopedia of Archaeal and Bacterial Type Strains, Phase II (KMG-II): from individual species to whole genera.</title>
        <authorList>
            <person name="Goeker M."/>
        </authorList>
    </citation>
    <scope>NUCLEOTIDE SEQUENCE [LARGE SCALE GENOMIC DNA]</scope>
    <source>
        <strain evidence="2 3">DSM 2261</strain>
    </source>
</reference>
<comment type="caution">
    <text evidence="2">The sequence shown here is derived from an EMBL/GenBank/DDBJ whole genome shotgun (WGS) entry which is preliminary data.</text>
</comment>
<proteinExistence type="predicted"/>
<name>A0ABX9JY78_9BACT</name>
<evidence type="ECO:0000313" key="3">
    <source>
        <dbReference type="Proteomes" id="UP000256345"/>
    </source>
</evidence>
<evidence type="ECO:0000313" key="2">
    <source>
        <dbReference type="EMBL" id="REG29498.1"/>
    </source>
</evidence>
<accession>A0ABX9JY78</accession>
<dbReference type="RefSeq" id="WP_245682788.1">
    <property type="nucleotide sequence ID" value="NZ_CP011509.1"/>
</dbReference>
<evidence type="ECO:0000259" key="1">
    <source>
        <dbReference type="Pfam" id="PF07791"/>
    </source>
</evidence>
<gene>
    <name evidence="2" type="ORF">ATI61_107194</name>
</gene>
<dbReference type="InterPro" id="IPR012433">
    <property type="entry name" value="Imm11"/>
</dbReference>
<organism evidence="2 3">
    <name type="scientific">Archangium gephyra</name>
    <dbReference type="NCBI Taxonomy" id="48"/>
    <lineage>
        <taxon>Bacteria</taxon>
        <taxon>Pseudomonadati</taxon>
        <taxon>Myxococcota</taxon>
        <taxon>Myxococcia</taxon>
        <taxon>Myxococcales</taxon>
        <taxon>Cystobacterineae</taxon>
        <taxon>Archangiaceae</taxon>
        <taxon>Archangium</taxon>
    </lineage>
</organism>
<dbReference type="Proteomes" id="UP000256345">
    <property type="component" value="Unassembled WGS sequence"/>
</dbReference>
<protein>
    <recommendedName>
        <fullName evidence="1">Immunity MXAN-0049 protein domain-containing protein</fullName>
    </recommendedName>
</protein>